<dbReference type="GO" id="GO:0003700">
    <property type="term" value="F:DNA-binding transcription factor activity"/>
    <property type="evidence" value="ECO:0007669"/>
    <property type="project" value="InterPro"/>
</dbReference>
<evidence type="ECO:0000313" key="5">
    <source>
        <dbReference type="EMBL" id="SDQ15787.1"/>
    </source>
</evidence>
<evidence type="ECO:0000256" key="2">
    <source>
        <dbReference type="ARBA" id="ARBA00023125"/>
    </source>
</evidence>
<dbReference type="RefSeq" id="WP_089975808.1">
    <property type="nucleotide sequence ID" value="NZ_CP084916.1"/>
</dbReference>
<evidence type="ECO:0000259" key="4">
    <source>
        <dbReference type="PROSITE" id="PS50949"/>
    </source>
</evidence>
<dbReference type="PANTHER" id="PTHR43537">
    <property type="entry name" value="TRANSCRIPTIONAL REGULATOR, GNTR FAMILY"/>
    <property type="match status" value="1"/>
</dbReference>
<protein>
    <submittedName>
        <fullName evidence="5">DNA-binding transcriptional regulator, GntR family</fullName>
    </submittedName>
</protein>
<evidence type="ECO:0000256" key="1">
    <source>
        <dbReference type="ARBA" id="ARBA00023015"/>
    </source>
</evidence>
<proteinExistence type="predicted"/>
<keyword evidence="2 5" id="KW-0238">DNA-binding</keyword>
<sequence length="216" mass="25564">MSKPKKLEEAAYQYSKKQILTKQWLPQTHITEIGLSKKLGISRTPIRHAFLRLEEEGYIVIEQNKGIRIREKQISLQGFRERLEFMELLLIDYLHFLQIKEIQFKTNSLETIVDQLKRVTLVKEIDVFSDIEFDYWTGFYQYARNTYTTSLFLDTFRSINGQADQEIQGFLQISQPTKIKHFNQILIFLKQSEYALARKEVRILINQLSLIAIQGI</sequence>
<feature type="domain" description="HTH gntR-type" evidence="4">
    <location>
        <begin position="5"/>
        <end position="72"/>
    </location>
</feature>
<keyword evidence="1" id="KW-0805">Transcription regulation</keyword>
<accession>A0A1H0YKS1</accession>
<reference evidence="6" key="1">
    <citation type="submission" date="2016-10" db="EMBL/GenBank/DDBJ databases">
        <authorList>
            <person name="Varghese N."/>
            <person name="Submissions S."/>
        </authorList>
    </citation>
    <scope>NUCLEOTIDE SEQUENCE [LARGE SCALE GENOMIC DNA]</scope>
    <source>
        <strain evidence="6">MPL-11</strain>
    </source>
</reference>
<organism evidence="5 6">
    <name type="scientific">Carnobacterium viridans</name>
    <dbReference type="NCBI Taxonomy" id="174587"/>
    <lineage>
        <taxon>Bacteria</taxon>
        <taxon>Bacillati</taxon>
        <taxon>Bacillota</taxon>
        <taxon>Bacilli</taxon>
        <taxon>Lactobacillales</taxon>
        <taxon>Carnobacteriaceae</taxon>
        <taxon>Carnobacterium</taxon>
    </lineage>
</organism>
<evidence type="ECO:0000256" key="3">
    <source>
        <dbReference type="ARBA" id="ARBA00023163"/>
    </source>
</evidence>
<dbReference type="GO" id="GO:0003677">
    <property type="term" value="F:DNA binding"/>
    <property type="evidence" value="ECO:0007669"/>
    <property type="project" value="UniProtKB-KW"/>
</dbReference>
<dbReference type="SUPFAM" id="SSF46785">
    <property type="entry name" value="Winged helix' DNA-binding domain"/>
    <property type="match status" value="1"/>
</dbReference>
<dbReference type="SMART" id="SM00345">
    <property type="entry name" value="HTH_GNTR"/>
    <property type="match status" value="1"/>
</dbReference>
<dbReference type="OrthoDB" id="368257at2"/>
<evidence type="ECO:0000313" key="6">
    <source>
        <dbReference type="Proteomes" id="UP000199481"/>
    </source>
</evidence>
<dbReference type="Pfam" id="PF00392">
    <property type="entry name" value="GntR"/>
    <property type="match status" value="1"/>
</dbReference>
<dbReference type="EMBL" id="FNJW01000008">
    <property type="protein sequence ID" value="SDQ15787.1"/>
    <property type="molecule type" value="Genomic_DNA"/>
</dbReference>
<dbReference type="InterPro" id="IPR036390">
    <property type="entry name" value="WH_DNA-bd_sf"/>
</dbReference>
<dbReference type="InterPro" id="IPR000524">
    <property type="entry name" value="Tscrpt_reg_HTH_GntR"/>
</dbReference>
<dbReference type="Proteomes" id="UP000199481">
    <property type="component" value="Unassembled WGS sequence"/>
</dbReference>
<keyword evidence="6" id="KW-1185">Reference proteome</keyword>
<name>A0A1H0YKS1_9LACT</name>
<gene>
    <name evidence="5" type="ORF">SAMN04487752_1012</name>
</gene>
<dbReference type="InterPro" id="IPR036388">
    <property type="entry name" value="WH-like_DNA-bd_sf"/>
</dbReference>
<dbReference type="PROSITE" id="PS50949">
    <property type="entry name" value="HTH_GNTR"/>
    <property type="match status" value="1"/>
</dbReference>
<dbReference type="Gene3D" id="1.10.10.10">
    <property type="entry name" value="Winged helix-like DNA-binding domain superfamily/Winged helix DNA-binding domain"/>
    <property type="match status" value="1"/>
</dbReference>
<keyword evidence="3" id="KW-0804">Transcription</keyword>
<dbReference type="PANTHER" id="PTHR43537:SF5">
    <property type="entry name" value="UXU OPERON TRANSCRIPTIONAL REGULATOR"/>
    <property type="match status" value="1"/>
</dbReference>
<dbReference type="AlphaFoldDB" id="A0A1H0YKS1"/>